<accession>A0A839EX32</accession>
<evidence type="ECO:0000313" key="4">
    <source>
        <dbReference type="Proteomes" id="UP000549052"/>
    </source>
</evidence>
<comment type="caution">
    <text evidence="3">The sequence shown here is derived from an EMBL/GenBank/DDBJ whole genome shotgun (WGS) entry which is preliminary data.</text>
</comment>
<dbReference type="Gene3D" id="3.40.50.2300">
    <property type="match status" value="1"/>
</dbReference>
<dbReference type="AlphaFoldDB" id="A0A839EX32"/>
<dbReference type="GO" id="GO:0003677">
    <property type="term" value="F:DNA binding"/>
    <property type="evidence" value="ECO:0007669"/>
    <property type="project" value="UniProtKB-KW"/>
</dbReference>
<dbReference type="PROSITE" id="PS50110">
    <property type="entry name" value="RESPONSE_REGULATORY"/>
    <property type="match status" value="1"/>
</dbReference>
<sequence length="127" mass="14110">MTHLSKILIIVPDRGFRRSIEFALEVEGYKAVSFSTMDAASDEIQASKADCAVIDETALKNDSASWNTLRHVPIPVIMLVDRAHPFPEASFVRFLIKPVFGNALITEIRKLTGDKPDPSDTSLRENP</sequence>
<evidence type="ECO:0000313" key="3">
    <source>
        <dbReference type="EMBL" id="MBA8882084.1"/>
    </source>
</evidence>
<name>A0A839EX32_9HYPH</name>
<protein>
    <submittedName>
        <fullName evidence="3">DNA-binding response OmpR family regulator</fullName>
    </submittedName>
</protein>
<dbReference type="EMBL" id="JACGXN010000023">
    <property type="protein sequence ID" value="MBA8882084.1"/>
    <property type="molecule type" value="Genomic_DNA"/>
</dbReference>
<dbReference type="GO" id="GO:0000160">
    <property type="term" value="P:phosphorelay signal transduction system"/>
    <property type="evidence" value="ECO:0007669"/>
    <property type="project" value="InterPro"/>
</dbReference>
<evidence type="ECO:0000256" key="1">
    <source>
        <dbReference type="PROSITE-ProRule" id="PRU00169"/>
    </source>
</evidence>
<feature type="domain" description="Response regulatory" evidence="2">
    <location>
        <begin position="6"/>
        <end position="112"/>
    </location>
</feature>
<evidence type="ECO:0000259" key="2">
    <source>
        <dbReference type="PROSITE" id="PS50110"/>
    </source>
</evidence>
<reference evidence="3 4" key="1">
    <citation type="submission" date="2020-07" db="EMBL/GenBank/DDBJ databases">
        <title>Genomic Encyclopedia of Type Strains, Phase IV (KMG-V): Genome sequencing to study the core and pangenomes of soil and plant-associated prokaryotes.</title>
        <authorList>
            <person name="Whitman W."/>
        </authorList>
    </citation>
    <scope>NUCLEOTIDE SEQUENCE [LARGE SCALE GENOMIC DNA]</scope>
    <source>
        <strain evidence="3 4">AN3</strain>
    </source>
</reference>
<keyword evidence="3" id="KW-0238">DNA-binding</keyword>
<feature type="modified residue" description="4-aspartylphosphate" evidence="1">
    <location>
        <position position="55"/>
    </location>
</feature>
<gene>
    <name evidence="3" type="ORF">FHW16_005832</name>
</gene>
<dbReference type="InterPro" id="IPR011006">
    <property type="entry name" value="CheY-like_superfamily"/>
</dbReference>
<organism evidence="3 4">
    <name type="scientific">Phyllobacterium myrsinacearum</name>
    <dbReference type="NCBI Taxonomy" id="28101"/>
    <lineage>
        <taxon>Bacteria</taxon>
        <taxon>Pseudomonadati</taxon>
        <taxon>Pseudomonadota</taxon>
        <taxon>Alphaproteobacteria</taxon>
        <taxon>Hyphomicrobiales</taxon>
        <taxon>Phyllobacteriaceae</taxon>
        <taxon>Phyllobacterium</taxon>
    </lineage>
</organism>
<dbReference type="InterPro" id="IPR001789">
    <property type="entry name" value="Sig_transdc_resp-reg_receiver"/>
</dbReference>
<keyword evidence="1" id="KW-0597">Phosphoprotein</keyword>
<dbReference type="RefSeq" id="WP_182552784.1">
    <property type="nucleotide sequence ID" value="NZ_JACGXN010000023.1"/>
</dbReference>
<dbReference type="SUPFAM" id="SSF52172">
    <property type="entry name" value="CheY-like"/>
    <property type="match status" value="1"/>
</dbReference>
<proteinExistence type="predicted"/>
<dbReference type="Proteomes" id="UP000549052">
    <property type="component" value="Unassembled WGS sequence"/>
</dbReference>
<keyword evidence="4" id="KW-1185">Reference proteome</keyword>